<dbReference type="AlphaFoldDB" id="A0A1D2J2L0"/>
<gene>
    <name evidence="1" type="ORF">ACO22_08174</name>
</gene>
<dbReference type="VEuPathDB" id="FungiDB:PADG_11082"/>
<dbReference type="EMBL" id="LZYO01001234">
    <property type="protein sequence ID" value="ODH12529.1"/>
    <property type="molecule type" value="Genomic_DNA"/>
</dbReference>
<reference evidence="1 2" key="1">
    <citation type="submission" date="2016-06" db="EMBL/GenBank/DDBJ databases">
        <authorList>
            <person name="Kjaerup R.B."/>
            <person name="Dalgaard T.S."/>
            <person name="Juul-Madsen H.R."/>
        </authorList>
    </citation>
    <scope>NUCLEOTIDE SEQUENCE [LARGE SCALE GENOMIC DNA]</scope>
    <source>
        <strain evidence="1 2">Pb300</strain>
    </source>
</reference>
<protein>
    <submittedName>
        <fullName evidence="1">Uncharacterized protein</fullName>
    </submittedName>
</protein>
<accession>A0A1D2J2L0</accession>
<proteinExistence type="predicted"/>
<dbReference type="Proteomes" id="UP000242814">
    <property type="component" value="Unassembled WGS sequence"/>
</dbReference>
<sequence length="95" mass="10863">FVEDFDQIIKACEHGMVSTTILKKQYQDIFNVNEIEKQKWTRFKYQIQHAGGLTSLSFNLLSLQSLGLGHTQKHHSSAATAIYLVKREQDALNLV</sequence>
<feature type="non-terminal residue" evidence="1">
    <location>
        <position position="1"/>
    </location>
</feature>
<comment type="caution">
    <text evidence="1">The sequence shown here is derived from an EMBL/GenBank/DDBJ whole genome shotgun (WGS) entry which is preliminary data.</text>
</comment>
<evidence type="ECO:0000313" key="1">
    <source>
        <dbReference type="EMBL" id="ODH12529.1"/>
    </source>
</evidence>
<evidence type="ECO:0000313" key="2">
    <source>
        <dbReference type="Proteomes" id="UP000242814"/>
    </source>
</evidence>
<organism evidence="1 2">
    <name type="scientific">Paracoccidioides brasiliensis</name>
    <dbReference type="NCBI Taxonomy" id="121759"/>
    <lineage>
        <taxon>Eukaryota</taxon>
        <taxon>Fungi</taxon>
        <taxon>Dikarya</taxon>
        <taxon>Ascomycota</taxon>
        <taxon>Pezizomycotina</taxon>
        <taxon>Eurotiomycetes</taxon>
        <taxon>Eurotiomycetidae</taxon>
        <taxon>Onygenales</taxon>
        <taxon>Ajellomycetaceae</taxon>
        <taxon>Paracoccidioides</taxon>
    </lineage>
</organism>
<name>A0A1D2J2L0_PARBR</name>